<proteinExistence type="predicted"/>
<organism evidence="1 2">
    <name type="scientific">Parelaphostrongylus tenuis</name>
    <name type="common">Meningeal worm</name>
    <dbReference type="NCBI Taxonomy" id="148309"/>
    <lineage>
        <taxon>Eukaryota</taxon>
        <taxon>Metazoa</taxon>
        <taxon>Ecdysozoa</taxon>
        <taxon>Nematoda</taxon>
        <taxon>Chromadorea</taxon>
        <taxon>Rhabditida</taxon>
        <taxon>Rhabditina</taxon>
        <taxon>Rhabditomorpha</taxon>
        <taxon>Strongyloidea</taxon>
        <taxon>Metastrongylidae</taxon>
        <taxon>Parelaphostrongylus</taxon>
    </lineage>
</organism>
<dbReference type="Proteomes" id="UP001196413">
    <property type="component" value="Unassembled WGS sequence"/>
</dbReference>
<accession>A0AAD5M2D7</accession>
<protein>
    <submittedName>
        <fullName evidence="1">Uncharacterized protein</fullName>
    </submittedName>
</protein>
<comment type="caution">
    <text evidence="1">The sequence shown here is derived from an EMBL/GenBank/DDBJ whole genome shotgun (WGS) entry which is preliminary data.</text>
</comment>
<dbReference type="EMBL" id="JAHQIW010000650">
    <property type="protein sequence ID" value="KAJ1349358.1"/>
    <property type="molecule type" value="Genomic_DNA"/>
</dbReference>
<name>A0AAD5M2D7_PARTN</name>
<reference evidence="1" key="1">
    <citation type="submission" date="2021-06" db="EMBL/GenBank/DDBJ databases">
        <title>Parelaphostrongylus tenuis whole genome reference sequence.</title>
        <authorList>
            <person name="Garwood T.J."/>
            <person name="Larsen P.A."/>
            <person name="Fountain-Jones N.M."/>
            <person name="Garbe J.R."/>
            <person name="Macchietto M.G."/>
            <person name="Kania S.A."/>
            <person name="Gerhold R.W."/>
            <person name="Richards J.E."/>
            <person name="Wolf T.M."/>
        </authorList>
    </citation>
    <scope>NUCLEOTIDE SEQUENCE</scope>
    <source>
        <strain evidence="1">MNPRO001-30</strain>
        <tissue evidence="1">Meninges</tissue>
    </source>
</reference>
<evidence type="ECO:0000313" key="2">
    <source>
        <dbReference type="Proteomes" id="UP001196413"/>
    </source>
</evidence>
<keyword evidence="2" id="KW-1185">Reference proteome</keyword>
<evidence type="ECO:0000313" key="1">
    <source>
        <dbReference type="EMBL" id="KAJ1349358.1"/>
    </source>
</evidence>
<gene>
    <name evidence="1" type="ORF">KIN20_004913</name>
</gene>
<dbReference type="AlphaFoldDB" id="A0AAD5M2D7"/>
<sequence>MGAGGLPGMGMGMGLDMLNSPYGYSSYYLRCRNPYGLGGMHNPMVGHMMGKRKK</sequence>